<evidence type="ECO:0000256" key="9">
    <source>
        <dbReference type="SAM" id="MobiDB-lite"/>
    </source>
</evidence>
<dbReference type="InterPro" id="IPR050588">
    <property type="entry name" value="WNK_Ser-Thr_kinase"/>
</dbReference>
<evidence type="ECO:0000256" key="6">
    <source>
        <dbReference type="ARBA" id="ARBA00022840"/>
    </source>
</evidence>
<dbReference type="InterPro" id="IPR008271">
    <property type="entry name" value="Ser/Thr_kinase_AS"/>
</dbReference>
<reference evidence="11 12" key="1">
    <citation type="journal article" date="2022" name="Nat. Plants">
        <title>Genomes of leafy and leafless Platanthera orchids illuminate the evolution of mycoheterotrophy.</title>
        <authorList>
            <person name="Li M.H."/>
            <person name="Liu K.W."/>
            <person name="Li Z."/>
            <person name="Lu H.C."/>
            <person name="Ye Q.L."/>
            <person name="Zhang D."/>
            <person name="Wang J.Y."/>
            <person name="Li Y.F."/>
            <person name="Zhong Z.M."/>
            <person name="Liu X."/>
            <person name="Yu X."/>
            <person name="Liu D.K."/>
            <person name="Tu X.D."/>
            <person name="Liu B."/>
            <person name="Hao Y."/>
            <person name="Liao X.Y."/>
            <person name="Jiang Y.T."/>
            <person name="Sun W.H."/>
            <person name="Chen J."/>
            <person name="Chen Y.Q."/>
            <person name="Ai Y."/>
            <person name="Zhai J.W."/>
            <person name="Wu S.S."/>
            <person name="Zhou Z."/>
            <person name="Hsiao Y.Y."/>
            <person name="Wu W.L."/>
            <person name="Chen Y.Y."/>
            <person name="Lin Y.F."/>
            <person name="Hsu J.L."/>
            <person name="Li C.Y."/>
            <person name="Wang Z.W."/>
            <person name="Zhao X."/>
            <person name="Zhong W.Y."/>
            <person name="Ma X.K."/>
            <person name="Ma L."/>
            <person name="Huang J."/>
            <person name="Chen G.Z."/>
            <person name="Huang M.Z."/>
            <person name="Huang L."/>
            <person name="Peng D.H."/>
            <person name="Luo Y.B."/>
            <person name="Zou S.Q."/>
            <person name="Chen S.P."/>
            <person name="Lan S."/>
            <person name="Tsai W.C."/>
            <person name="Van de Peer Y."/>
            <person name="Liu Z.J."/>
        </authorList>
    </citation>
    <scope>NUCLEOTIDE SEQUENCE [LARGE SCALE GENOMIC DNA]</scope>
    <source>
        <strain evidence="11">Lor287</strain>
    </source>
</reference>
<dbReference type="GO" id="GO:0005524">
    <property type="term" value="F:ATP binding"/>
    <property type="evidence" value="ECO:0007669"/>
    <property type="project" value="UniProtKB-KW"/>
</dbReference>
<dbReference type="AlphaFoldDB" id="A0AAP0BUS4"/>
<keyword evidence="2" id="KW-0723">Serine/threonine-protein kinase</keyword>
<dbReference type="InterPro" id="IPR011009">
    <property type="entry name" value="Kinase-like_dom_sf"/>
</dbReference>
<keyword evidence="12" id="KW-1185">Reference proteome</keyword>
<dbReference type="FunFam" id="1.10.510.10:FF:000046">
    <property type="entry name" value="probable serine/threonine-protein kinase WNK9"/>
    <property type="match status" value="1"/>
</dbReference>
<dbReference type="PROSITE" id="PS00108">
    <property type="entry name" value="PROTEIN_KINASE_ST"/>
    <property type="match status" value="1"/>
</dbReference>
<dbReference type="Pfam" id="PF00069">
    <property type="entry name" value="Pkinase"/>
    <property type="match status" value="1"/>
</dbReference>
<comment type="caution">
    <text evidence="11">The sequence shown here is derived from an EMBL/GenBank/DDBJ whole genome shotgun (WGS) entry which is preliminary data.</text>
</comment>
<dbReference type="Proteomes" id="UP001418222">
    <property type="component" value="Unassembled WGS sequence"/>
</dbReference>
<feature type="region of interest" description="Disordered" evidence="9">
    <location>
        <begin position="1"/>
        <end position="23"/>
    </location>
</feature>
<dbReference type="EMBL" id="JBBWWQ010000003">
    <property type="protein sequence ID" value="KAK8951436.1"/>
    <property type="molecule type" value="Genomic_DNA"/>
</dbReference>
<evidence type="ECO:0000256" key="3">
    <source>
        <dbReference type="ARBA" id="ARBA00022679"/>
    </source>
</evidence>
<dbReference type="Gene3D" id="1.10.510.10">
    <property type="entry name" value="Transferase(Phosphotransferase) domain 1"/>
    <property type="match status" value="1"/>
</dbReference>
<evidence type="ECO:0000256" key="8">
    <source>
        <dbReference type="ARBA" id="ARBA00048679"/>
    </source>
</evidence>
<sequence>MILGASGADGEISGQLEPPDPDAIEIDPTRRYIRYKDVLGKGAFKTVYKAFDELDGIEVAWNQIKIEDVVQCPNDPDRLYSEINLLKSVKNEKIVKFYTSWIDDEKKTINIITELFTSGNLRQYRRKHKKVDMKAVKGWARQILVGLNYLHSQKPPIIHRDLKCDNIFINGNNGEVKIGDLGLATIMHKANAQTVIGTPEFMAPELYDEEYNELVDIYSFGMCMLEMVTFEYPYSECTNSAQIFKKVSTGVKPIALSKVKDVEVKAFIEKCLVPACQRLSAKDLLHDPFLLLDGSVDVQHKFFSPSSDSKSSEKDDCEVPHTAFRESCHNSLKMLSSSSDDIPIRTWNSSAGISETGSQCMQLDPKPETPKNLNHVDIGFDLRRPIIRMCEDSSSDQHLMAVEVEEEWRENKFRLRGSKNDTGSLSLILWIKGPKDHVKSEFPFYLESDTSSSIATEIVEYFNLATEDVHFIAYLIDSLFLHLVPGWKSSGSINGTVNAFQAVENSRQFLKGGGNSFDSFHHNSQPTNLVSGQLCTDSTECSQVIHAASDELDCDSSLFSAFQSLGNDNAHAMERDMEMTLSKSEVVMIPNDQKDQVMCIQTVSDESTISDIFSNDFSTFVDKGEDKTDADEELVLELEILELQFQHVIHYVVQKKEEAIAAAKKRAADRRHSLEG</sequence>
<protein>
    <recommendedName>
        <fullName evidence="1">non-specific serine/threonine protein kinase</fullName>
        <ecNumber evidence="1">2.7.11.1</ecNumber>
    </recommendedName>
</protein>
<dbReference type="SMART" id="SM00220">
    <property type="entry name" value="S_TKc"/>
    <property type="match status" value="1"/>
</dbReference>
<evidence type="ECO:0000313" key="12">
    <source>
        <dbReference type="Proteomes" id="UP001418222"/>
    </source>
</evidence>
<keyword evidence="4" id="KW-0547">Nucleotide-binding</keyword>
<keyword evidence="6" id="KW-0067">ATP-binding</keyword>
<evidence type="ECO:0000259" key="10">
    <source>
        <dbReference type="PROSITE" id="PS50011"/>
    </source>
</evidence>
<dbReference type="GO" id="GO:0004674">
    <property type="term" value="F:protein serine/threonine kinase activity"/>
    <property type="evidence" value="ECO:0007669"/>
    <property type="project" value="UniProtKB-KW"/>
</dbReference>
<name>A0AAP0BUS4_9ASPA</name>
<accession>A0AAP0BUS4</accession>
<evidence type="ECO:0000313" key="11">
    <source>
        <dbReference type="EMBL" id="KAK8951436.1"/>
    </source>
</evidence>
<dbReference type="PROSITE" id="PS50011">
    <property type="entry name" value="PROTEIN_KINASE_DOM"/>
    <property type="match status" value="1"/>
</dbReference>
<keyword evidence="3" id="KW-0808">Transferase</keyword>
<evidence type="ECO:0000256" key="4">
    <source>
        <dbReference type="ARBA" id="ARBA00022741"/>
    </source>
</evidence>
<evidence type="ECO:0000256" key="5">
    <source>
        <dbReference type="ARBA" id="ARBA00022777"/>
    </source>
</evidence>
<dbReference type="SUPFAM" id="SSF56112">
    <property type="entry name" value="Protein kinase-like (PK-like)"/>
    <property type="match status" value="1"/>
</dbReference>
<gene>
    <name evidence="11" type="primary">WNK6</name>
    <name evidence="11" type="ORF">KSP39_PZI003598</name>
</gene>
<feature type="domain" description="Protein kinase" evidence="10">
    <location>
        <begin position="33"/>
        <end position="290"/>
    </location>
</feature>
<evidence type="ECO:0000256" key="2">
    <source>
        <dbReference type="ARBA" id="ARBA00022527"/>
    </source>
</evidence>
<dbReference type="EC" id="2.7.11.1" evidence="1"/>
<dbReference type="FunFam" id="3.30.200.20:FF:000075">
    <property type="entry name" value="Probable serine/threonine-protein kinase WNK1"/>
    <property type="match status" value="1"/>
</dbReference>
<organism evidence="11 12">
    <name type="scientific">Platanthera zijinensis</name>
    <dbReference type="NCBI Taxonomy" id="2320716"/>
    <lineage>
        <taxon>Eukaryota</taxon>
        <taxon>Viridiplantae</taxon>
        <taxon>Streptophyta</taxon>
        <taxon>Embryophyta</taxon>
        <taxon>Tracheophyta</taxon>
        <taxon>Spermatophyta</taxon>
        <taxon>Magnoliopsida</taxon>
        <taxon>Liliopsida</taxon>
        <taxon>Asparagales</taxon>
        <taxon>Orchidaceae</taxon>
        <taxon>Orchidoideae</taxon>
        <taxon>Orchideae</taxon>
        <taxon>Orchidinae</taxon>
        <taxon>Platanthera</taxon>
    </lineage>
</organism>
<evidence type="ECO:0000256" key="1">
    <source>
        <dbReference type="ARBA" id="ARBA00012513"/>
    </source>
</evidence>
<proteinExistence type="predicted"/>
<dbReference type="Gene3D" id="3.30.200.20">
    <property type="entry name" value="Phosphorylase Kinase, domain 1"/>
    <property type="match status" value="1"/>
</dbReference>
<keyword evidence="5 11" id="KW-0418">Kinase</keyword>
<comment type="catalytic activity">
    <reaction evidence="7">
        <text>L-threonyl-[protein] + ATP = O-phospho-L-threonyl-[protein] + ADP + H(+)</text>
        <dbReference type="Rhea" id="RHEA:46608"/>
        <dbReference type="Rhea" id="RHEA-COMP:11060"/>
        <dbReference type="Rhea" id="RHEA-COMP:11605"/>
        <dbReference type="ChEBI" id="CHEBI:15378"/>
        <dbReference type="ChEBI" id="CHEBI:30013"/>
        <dbReference type="ChEBI" id="CHEBI:30616"/>
        <dbReference type="ChEBI" id="CHEBI:61977"/>
        <dbReference type="ChEBI" id="CHEBI:456216"/>
        <dbReference type="EC" id="2.7.11.1"/>
    </reaction>
</comment>
<dbReference type="CDD" id="cd13983">
    <property type="entry name" value="STKc_WNK"/>
    <property type="match status" value="1"/>
</dbReference>
<dbReference type="PANTHER" id="PTHR13902">
    <property type="entry name" value="SERINE/THREONINE-PROTEIN KINASE WNK WITH NO LYSINE -RELATED"/>
    <property type="match status" value="1"/>
</dbReference>
<evidence type="ECO:0000256" key="7">
    <source>
        <dbReference type="ARBA" id="ARBA00047899"/>
    </source>
</evidence>
<dbReference type="InterPro" id="IPR000719">
    <property type="entry name" value="Prot_kinase_dom"/>
</dbReference>
<comment type="catalytic activity">
    <reaction evidence="8">
        <text>L-seryl-[protein] + ATP = O-phospho-L-seryl-[protein] + ADP + H(+)</text>
        <dbReference type="Rhea" id="RHEA:17989"/>
        <dbReference type="Rhea" id="RHEA-COMP:9863"/>
        <dbReference type="Rhea" id="RHEA-COMP:11604"/>
        <dbReference type="ChEBI" id="CHEBI:15378"/>
        <dbReference type="ChEBI" id="CHEBI:29999"/>
        <dbReference type="ChEBI" id="CHEBI:30616"/>
        <dbReference type="ChEBI" id="CHEBI:83421"/>
        <dbReference type="ChEBI" id="CHEBI:456216"/>
        <dbReference type="EC" id="2.7.11.1"/>
    </reaction>
</comment>